<accession>A0A556VUA5</accession>
<dbReference type="EMBL" id="VCAZ01000258">
    <property type="protein sequence ID" value="TTP27311.1"/>
    <property type="molecule type" value="Genomic_DNA"/>
</dbReference>
<dbReference type="Proteomes" id="UP000319801">
    <property type="component" value="Unassembled WGS sequence"/>
</dbReference>
<organism evidence="1 2">
    <name type="scientific">Bagarius yarrelli</name>
    <name type="common">Goonch</name>
    <name type="synonym">Bagrus yarrelli</name>
    <dbReference type="NCBI Taxonomy" id="175774"/>
    <lineage>
        <taxon>Eukaryota</taxon>
        <taxon>Metazoa</taxon>
        <taxon>Chordata</taxon>
        <taxon>Craniata</taxon>
        <taxon>Vertebrata</taxon>
        <taxon>Euteleostomi</taxon>
        <taxon>Actinopterygii</taxon>
        <taxon>Neopterygii</taxon>
        <taxon>Teleostei</taxon>
        <taxon>Ostariophysi</taxon>
        <taxon>Siluriformes</taxon>
        <taxon>Sisoridae</taxon>
        <taxon>Sisorinae</taxon>
        <taxon>Bagarius</taxon>
    </lineage>
</organism>
<evidence type="ECO:0000313" key="1">
    <source>
        <dbReference type="EMBL" id="TTP27311.1"/>
    </source>
</evidence>
<comment type="caution">
    <text evidence="1">The sequence shown here is derived from an EMBL/GenBank/DDBJ whole genome shotgun (WGS) entry which is preliminary data.</text>
</comment>
<sequence length="143" mass="16100">MLQCSLIVFLTAQHSTSQLKHWDISHLTHSNYKSHHVAFTPALLVNSRKTSRVCGAERRVECNNSPNHDHFLSSERYGDKYSRAGTVPRAVAQSFIDTPIFSWAAEQTANMHTSNTQLHGTVMLLNTRHRTPAAKLRLPDTGH</sequence>
<evidence type="ECO:0000313" key="2">
    <source>
        <dbReference type="Proteomes" id="UP000319801"/>
    </source>
</evidence>
<reference evidence="1 2" key="1">
    <citation type="journal article" date="2019" name="Genome Biol. Evol.">
        <title>Whole-Genome Sequencing of the Giant Devil Catfish, Bagarius yarrelli.</title>
        <authorList>
            <person name="Jiang W."/>
            <person name="Lv Y."/>
            <person name="Cheng L."/>
            <person name="Yang K."/>
            <person name="Chao B."/>
            <person name="Wang X."/>
            <person name="Li Y."/>
            <person name="Pan X."/>
            <person name="You X."/>
            <person name="Zhang Y."/>
            <person name="Yang J."/>
            <person name="Li J."/>
            <person name="Zhang X."/>
            <person name="Liu S."/>
            <person name="Sun C."/>
            <person name="Yang J."/>
            <person name="Shi Q."/>
        </authorList>
    </citation>
    <scope>NUCLEOTIDE SEQUENCE [LARGE SCALE GENOMIC DNA]</scope>
    <source>
        <strain evidence="1">JWS20170419001</strain>
        <tissue evidence="1">Muscle</tissue>
    </source>
</reference>
<dbReference type="AlphaFoldDB" id="A0A556VUA5"/>
<proteinExistence type="predicted"/>
<keyword evidence="2" id="KW-1185">Reference proteome</keyword>
<name>A0A556VUA5_BAGYA</name>
<gene>
    <name evidence="1" type="ORF">Baya_16055</name>
</gene>
<protein>
    <submittedName>
        <fullName evidence="1">Uncharacterized protein</fullName>
    </submittedName>
</protein>